<organism evidence="1 2">
    <name type="scientific">Hypoxylon rubiginosum</name>
    <dbReference type="NCBI Taxonomy" id="110542"/>
    <lineage>
        <taxon>Eukaryota</taxon>
        <taxon>Fungi</taxon>
        <taxon>Dikarya</taxon>
        <taxon>Ascomycota</taxon>
        <taxon>Pezizomycotina</taxon>
        <taxon>Sordariomycetes</taxon>
        <taxon>Xylariomycetidae</taxon>
        <taxon>Xylariales</taxon>
        <taxon>Hypoxylaceae</taxon>
        <taxon>Hypoxylon</taxon>
    </lineage>
</organism>
<evidence type="ECO:0000313" key="1">
    <source>
        <dbReference type="EMBL" id="KAI4867185.1"/>
    </source>
</evidence>
<reference evidence="1 2" key="1">
    <citation type="journal article" date="2022" name="New Phytol.">
        <title>Ecological generalism drives hyperdiversity of secondary metabolite gene clusters in xylarialean endophytes.</title>
        <authorList>
            <person name="Franco M.E.E."/>
            <person name="Wisecaver J.H."/>
            <person name="Arnold A.E."/>
            <person name="Ju Y.M."/>
            <person name="Slot J.C."/>
            <person name="Ahrendt S."/>
            <person name="Moore L.P."/>
            <person name="Eastman K.E."/>
            <person name="Scott K."/>
            <person name="Konkel Z."/>
            <person name="Mondo S.J."/>
            <person name="Kuo A."/>
            <person name="Hayes R.D."/>
            <person name="Haridas S."/>
            <person name="Andreopoulos B."/>
            <person name="Riley R."/>
            <person name="LaButti K."/>
            <person name="Pangilinan J."/>
            <person name="Lipzen A."/>
            <person name="Amirebrahimi M."/>
            <person name="Yan J."/>
            <person name="Adam C."/>
            <person name="Keymanesh K."/>
            <person name="Ng V."/>
            <person name="Louie K."/>
            <person name="Northen T."/>
            <person name="Drula E."/>
            <person name="Henrissat B."/>
            <person name="Hsieh H.M."/>
            <person name="Youens-Clark K."/>
            <person name="Lutzoni F."/>
            <person name="Miadlikowska J."/>
            <person name="Eastwood D.C."/>
            <person name="Hamelin R.C."/>
            <person name="Grigoriev I.V."/>
            <person name="U'Ren J.M."/>
        </authorList>
    </citation>
    <scope>NUCLEOTIDE SEQUENCE [LARGE SCALE GENOMIC DNA]</scope>
    <source>
        <strain evidence="1 2">CBS 119005</strain>
    </source>
</reference>
<proteinExistence type="predicted"/>
<keyword evidence="2" id="KW-1185">Reference proteome</keyword>
<sequence>MEPRARAGKNVGKETFNRKEVSSLLYAYGDVEEPLPDTIRVLDEIVTEFLDGVCFEASRHAQVAGRQKLKFDDFEFALRRNPQYLGRVRSMIEKRQEIKEARQGFNEDETAVAKDHAKDTAPATAAASRDDDLNDLDEDEDLDYLNVVSSSKGTGSKKRKKAPK</sequence>
<accession>A0ACB9Z861</accession>
<protein>
    <submittedName>
        <fullName evidence="1">TFIID-18kDa-domain-containing protein</fullName>
    </submittedName>
</protein>
<dbReference type="Proteomes" id="UP001497700">
    <property type="component" value="Unassembled WGS sequence"/>
</dbReference>
<dbReference type="EMBL" id="MU393450">
    <property type="protein sequence ID" value="KAI4867185.1"/>
    <property type="molecule type" value="Genomic_DNA"/>
</dbReference>
<evidence type="ECO:0000313" key="2">
    <source>
        <dbReference type="Proteomes" id="UP001497700"/>
    </source>
</evidence>
<name>A0ACB9Z861_9PEZI</name>
<gene>
    <name evidence="1" type="ORF">F4820DRAFT_226043</name>
</gene>
<comment type="caution">
    <text evidence="1">The sequence shown here is derived from an EMBL/GenBank/DDBJ whole genome shotgun (WGS) entry which is preliminary data.</text>
</comment>